<evidence type="ECO:0000313" key="3">
    <source>
        <dbReference type="Proteomes" id="UP001213000"/>
    </source>
</evidence>
<gene>
    <name evidence="2" type="ORF">NP233_g12761</name>
</gene>
<dbReference type="AlphaFoldDB" id="A0AAD5YK46"/>
<dbReference type="Proteomes" id="UP001213000">
    <property type="component" value="Unassembled WGS sequence"/>
</dbReference>
<feature type="compositionally biased region" description="Pro residues" evidence="1">
    <location>
        <begin position="253"/>
        <end position="268"/>
    </location>
</feature>
<evidence type="ECO:0000256" key="1">
    <source>
        <dbReference type="SAM" id="MobiDB-lite"/>
    </source>
</evidence>
<dbReference type="EMBL" id="JANIEX010001981">
    <property type="protein sequence ID" value="KAJ3552934.1"/>
    <property type="molecule type" value="Genomic_DNA"/>
</dbReference>
<comment type="caution">
    <text evidence="2">The sequence shown here is derived from an EMBL/GenBank/DDBJ whole genome shotgun (WGS) entry which is preliminary data.</text>
</comment>
<protein>
    <submittedName>
        <fullName evidence="2">Uncharacterized protein</fullName>
    </submittedName>
</protein>
<name>A0AAD5YK46_9AGAR</name>
<reference evidence="2" key="1">
    <citation type="submission" date="2022-07" db="EMBL/GenBank/DDBJ databases">
        <title>Genome Sequence of Leucocoprinus birnbaumii.</title>
        <authorList>
            <person name="Buettner E."/>
        </authorList>
    </citation>
    <scope>NUCLEOTIDE SEQUENCE</scope>
    <source>
        <strain evidence="2">VT141</strain>
    </source>
</reference>
<feature type="compositionally biased region" description="Pro residues" evidence="1">
    <location>
        <begin position="12"/>
        <end position="22"/>
    </location>
</feature>
<keyword evidence="3" id="KW-1185">Reference proteome</keyword>
<sequence length="290" mass="31437">MGTQDIDMNDHPPSPPRPPQTPPQQGVESSMHAILPGSATRRTDPASSRKVVDNTITTEGSHFKYTAPAPQQVPLPPIAIPYARVIAAEGEAYFILPYGPPIPTFLFTLNHITIEDQADAQLVVEATKEALTDLPGLPTALDAATKDDADKPQVMSHFLAGIEAHVIRVSTNDQDPKITWNIYCMANIFASFCSYQTFITTLRSTLEEVLIIGKGRGIPHTNDKLLSCRFCKGADHPTHRCHFNATNIPGWLGPPPDKAAPPLQPPPSSGHSDRGGRGKSFPPYANQSRA</sequence>
<accession>A0AAD5YK46</accession>
<evidence type="ECO:0000313" key="2">
    <source>
        <dbReference type="EMBL" id="KAJ3552934.1"/>
    </source>
</evidence>
<feature type="region of interest" description="Disordered" evidence="1">
    <location>
        <begin position="253"/>
        <end position="290"/>
    </location>
</feature>
<proteinExistence type="predicted"/>
<organism evidence="2 3">
    <name type="scientific">Leucocoprinus birnbaumii</name>
    <dbReference type="NCBI Taxonomy" id="56174"/>
    <lineage>
        <taxon>Eukaryota</taxon>
        <taxon>Fungi</taxon>
        <taxon>Dikarya</taxon>
        <taxon>Basidiomycota</taxon>
        <taxon>Agaricomycotina</taxon>
        <taxon>Agaricomycetes</taxon>
        <taxon>Agaricomycetidae</taxon>
        <taxon>Agaricales</taxon>
        <taxon>Agaricineae</taxon>
        <taxon>Agaricaceae</taxon>
        <taxon>Leucocoprinus</taxon>
    </lineage>
</organism>
<feature type="region of interest" description="Disordered" evidence="1">
    <location>
        <begin position="1"/>
        <end position="50"/>
    </location>
</feature>